<protein>
    <submittedName>
        <fullName evidence="2">Uncharacterized protein</fullName>
    </submittedName>
</protein>
<dbReference type="Gramene" id="mRNA:HanXRQr2_Chr04g0145221">
    <property type="protein sequence ID" value="CDS:HanXRQr2_Chr04g0145221.1"/>
    <property type="gene ID" value="HanXRQr2_Chr04g0145221"/>
</dbReference>
<dbReference type="Proteomes" id="UP000215914">
    <property type="component" value="Chromosome 4"/>
</dbReference>
<evidence type="ECO:0000313" key="2">
    <source>
        <dbReference type="EMBL" id="OTG27381.1"/>
    </source>
</evidence>
<reference evidence="1" key="3">
    <citation type="submission" date="2020-06" db="EMBL/GenBank/DDBJ databases">
        <title>Helianthus annuus Genome sequencing and assembly Release 2.</title>
        <authorList>
            <person name="Gouzy J."/>
            <person name="Langlade N."/>
            <person name="Munos S."/>
        </authorList>
    </citation>
    <scope>NUCLEOTIDE SEQUENCE</scope>
    <source>
        <tissue evidence="1">Leaves</tissue>
    </source>
</reference>
<name>A0A251UYG6_HELAN</name>
<proteinExistence type="predicted"/>
<gene>
    <name evidence="2" type="ORF">HannXRQ_Chr04g0099391</name>
    <name evidence="1" type="ORF">HanXRQr2_Chr04g0145221</name>
</gene>
<dbReference type="EMBL" id="MNCJ02000319">
    <property type="protein sequence ID" value="KAF5808424.1"/>
    <property type="molecule type" value="Genomic_DNA"/>
</dbReference>
<dbReference type="AlphaFoldDB" id="A0A251UYG6"/>
<dbReference type="EMBL" id="CM007893">
    <property type="protein sequence ID" value="OTG27381.1"/>
    <property type="molecule type" value="Genomic_DNA"/>
</dbReference>
<reference evidence="2" key="2">
    <citation type="submission" date="2017-02" db="EMBL/GenBank/DDBJ databases">
        <title>Sunflower complete genome.</title>
        <authorList>
            <person name="Langlade N."/>
            <person name="Munos S."/>
        </authorList>
    </citation>
    <scope>NUCLEOTIDE SEQUENCE [LARGE SCALE GENOMIC DNA]</scope>
    <source>
        <tissue evidence="2">Leaves</tissue>
    </source>
</reference>
<evidence type="ECO:0000313" key="1">
    <source>
        <dbReference type="EMBL" id="KAF5808424.1"/>
    </source>
</evidence>
<accession>A0A251UYG6</accession>
<sequence>MALTEHYKRTETIVPVGLQNTIFVYKSLSKLQLLSFMFTSNFRRCPFCQNLAGGVLYLSKSCTFCPLDQTQLDFFVKSGHVQGT</sequence>
<dbReference type="InParanoid" id="A0A251UYG6"/>
<reference evidence="1 3" key="1">
    <citation type="journal article" date="2017" name="Nature">
        <title>The sunflower genome provides insights into oil metabolism, flowering and Asterid evolution.</title>
        <authorList>
            <person name="Badouin H."/>
            <person name="Gouzy J."/>
            <person name="Grassa C.J."/>
            <person name="Murat F."/>
            <person name="Staton S.E."/>
            <person name="Cottret L."/>
            <person name="Lelandais-Briere C."/>
            <person name="Owens G.L."/>
            <person name="Carrere S."/>
            <person name="Mayjonade B."/>
            <person name="Legrand L."/>
            <person name="Gill N."/>
            <person name="Kane N.C."/>
            <person name="Bowers J.E."/>
            <person name="Hubner S."/>
            <person name="Bellec A."/>
            <person name="Berard A."/>
            <person name="Berges H."/>
            <person name="Blanchet N."/>
            <person name="Boniface M.C."/>
            <person name="Brunel D."/>
            <person name="Catrice O."/>
            <person name="Chaidir N."/>
            <person name="Claudel C."/>
            <person name="Donnadieu C."/>
            <person name="Faraut T."/>
            <person name="Fievet G."/>
            <person name="Helmstetter N."/>
            <person name="King M."/>
            <person name="Knapp S.J."/>
            <person name="Lai Z."/>
            <person name="Le Paslier M.C."/>
            <person name="Lippi Y."/>
            <person name="Lorenzon L."/>
            <person name="Mandel J.R."/>
            <person name="Marage G."/>
            <person name="Marchand G."/>
            <person name="Marquand E."/>
            <person name="Bret-Mestries E."/>
            <person name="Morien E."/>
            <person name="Nambeesan S."/>
            <person name="Nguyen T."/>
            <person name="Pegot-Espagnet P."/>
            <person name="Pouilly N."/>
            <person name="Raftis F."/>
            <person name="Sallet E."/>
            <person name="Schiex T."/>
            <person name="Thomas J."/>
            <person name="Vandecasteele C."/>
            <person name="Vares D."/>
            <person name="Vear F."/>
            <person name="Vautrin S."/>
            <person name="Crespi M."/>
            <person name="Mangin B."/>
            <person name="Burke J.M."/>
            <person name="Salse J."/>
            <person name="Munos S."/>
            <person name="Vincourt P."/>
            <person name="Rieseberg L.H."/>
            <person name="Langlade N.B."/>
        </authorList>
    </citation>
    <scope>NUCLEOTIDE SEQUENCE [LARGE SCALE GENOMIC DNA]</scope>
    <source>
        <strain evidence="3">cv. SF193</strain>
        <tissue evidence="1">Leaves</tissue>
    </source>
</reference>
<evidence type="ECO:0000313" key="3">
    <source>
        <dbReference type="Proteomes" id="UP000215914"/>
    </source>
</evidence>
<keyword evidence="3" id="KW-1185">Reference proteome</keyword>
<organism evidence="2 3">
    <name type="scientific">Helianthus annuus</name>
    <name type="common">Common sunflower</name>
    <dbReference type="NCBI Taxonomy" id="4232"/>
    <lineage>
        <taxon>Eukaryota</taxon>
        <taxon>Viridiplantae</taxon>
        <taxon>Streptophyta</taxon>
        <taxon>Embryophyta</taxon>
        <taxon>Tracheophyta</taxon>
        <taxon>Spermatophyta</taxon>
        <taxon>Magnoliopsida</taxon>
        <taxon>eudicotyledons</taxon>
        <taxon>Gunneridae</taxon>
        <taxon>Pentapetalae</taxon>
        <taxon>asterids</taxon>
        <taxon>campanulids</taxon>
        <taxon>Asterales</taxon>
        <taxon>Asteraceae</taxon>
        <taxon>Asteroideae</taxon>
        <taxon>Heliantheae alliance</taxon>
        <taxon>Heliantheae</taxon>
        <taxon>Helianthus</taxon>
    </lineage>
</organism>